<dbReference type="Proteomes" id="UP000037326">
    <property type="component" value="Unassembled WGS sequence"/>
</dbReference>
<comment type="caution">
    <text evidence="5">The sequence shown here is derived from an EMBL/GenBank/DDBJ whole genome shotgun (WGS) entry which is preliminary data.</text>
</comment>
<dbReference type="SUPFAM" id="SSF46689">
    <property type="entry name" value="Homeodomain-like"/>
    <property type="match status" value="1"/>
</dbReference>
<dbReference type="Gene3D" id="1.10.10.60">
    <property type="entry name" value="Homeodomain-like"/>
    <property type="match status" value="1"/>
</dbReference>
<dbReference type="GO" id="GO:0003677">
    <property type="term" value="F:DNA binding"/>
    <property type="evidence" value="ECO:0007669"/>
    <property type="project" value="UniProtKB-UniRule"/>
</dbReference>
<evidence type="ECO:0000259" key="4">
    <source>
        <dbReference type="PROSITE" id="PS50977"/>
    </source>
</evidence>
<keyword evidence="1" id="KW-0678">Repressor</keyword>
<dbReference type="PATRIC" id="fig|582475.4.peg.4960"/>
<dbReference type="GeneID" id="96599414"/>
<sequence length="205" mass="23677">MKQSPRVLGRPRHDENAKPKKDIVLETATRLFIKEGYKNISMDDVAKACNVTKATIYYYYPTKGDLYTSALLAMMDRIRLSILHILEQPIVFKERLEQLIEIHLSATVDIDMKNFMREATINLSKSQLKEVLASENNMYKTIEQAMQREMEQGTIRKGNATFFAHAFMALMSVGYFKDGEGERLFQSEAMAAKEIVDFFWQSVEK</sequence>
<reference evidence="6" key="1">
    <citation type="submission" date="2015-07" db="EMBL/GenBank/DDBJ databases">
        <authorList>
            <consortium name="Consortium for Microbial Forensics and Genomics (microFORGE)"/>
            <person name="Knight B.M."/>
            <person name="Roberts D.P."/>
            <person name="Lin D."/>
            <person name="Hari K."/>
            <person name="Fletcher J."/>
            <person name="Melcher U."/>
            <person name="Blagden T."/>
            <person name="Winegar R.A."/>
        </authorList>
    </citation>
    <scope>NUCLEOTIDE SEQUENCE [LARGE SCALE GENOMIC DNA]</scope>
    <source>
        <strain evidence="6">DSM 23493</strain>
    </source>
</reference>
<dbReference type="Gene3D" id="1.10.357.10">
    <property type="entry name" value="Tetracycline Repressor, domain 2"/>
    <property type="match status" value="1"/>
</dbReference>
<dbReference type="PRINTS" id="PR00455">
    <property type="entry name" value="HTHTETR"/>
</dbReference>
<gene>
    <name evidence="5" type="ORF">ACZ11_14370</name>
</gene>
<evidence type="ECO:0000313" key="6">
    <source>
        <dbReference type="Proteomes" id="UP000037326"/>
    </source>
</evidence>
<dbReference type="Pfam" id="PF00440">
    <property type="entry name" value="TetR_N"/>
    <property type="match status" value="1"/>
</dbReference>
<organism evidence="5 6">
    <name type="scientific">Lysinibacillus xylanilyticus</name>
    <dbReference type="NCBI Taxonomy" id="582475"/>
    <lineage>
        <taxon>Bacteria</taxon>
        <taxon>Bacillati</taxon>
        <taxon>Bacillota</taxon>
        <taxon>Bacilli</taxon>
        <taxon>Bacillales</taxon>
        <taxon>Bacillaceae</taxon>
        <taxon>Lysinibacillus</taxon>
    </lineage>
</organism>
<protein>
    <submittedName>
        <fullName evidence="5">TetR family transcriptional regulator</fullName>
    </submittedName>
</protein>
<accession>A0A0K9F9B7</accession>
<dbReference type="InterPro" id="IPR009057">
    <property type="entry name" value="Homeodomain-like_sf"/>
</dbReference>
<evidence type="ECO:0000256" key="2">
    <source>
        <dbReference type="ARBA" id="ARBA00023125"/>
    </source>
</evidence>
<proteinExistence type="predicted"/>
<dbReference type="InterPro" id="IPR050624">
    <property type="entry name" value="HTH-type_Tx_Regulator"/>
</dbReference>
<dbReference type="RefSeq" id="WP_049667241.1">
    <property type="nucleotide sequence ID" value="NZ_JBIVOC010000013.1"/>
</dbReference>
<dbReference type="InterPro" id="IPR001647">
    <property type="entry name" value="HTH_TetR"/>
</dbReference>
<keyword evidence="2 3" id="KW-0238">DNA-binding</keyword>
<name>A0A0K9F9B7_9BACI</name>
<feature type="domain" description="HTH tetR-type" evidence="4">
    <location>
        <begin position="18"/>
        <end position="78"/>
    </location>
</feature>
<feature type="DNA-binding region" description="H-T-H motif" evidence="3">
    <location>
        <begin position="41"/>
        <end position="60"/>
    </location>
</feature>
<dbReference type="PANTHER" id="PTHR43479:SF11">
    <property type="entry name" value="ACREF_ENVCD OPERON REPRESSOR-RELATED"/>
    <property type="match status" value="1"/>
</dbReference>
<dbReference type="AlphaFoldDB" id="A0A0K9F9B7"/>
<dbReference type="PANTHER" id="PTHR43479">
    <property type="entry name" value="ACREF/ENVCD OPERON REPRESSOR-RELATED"/>
    <property type="match status" value="1"/>
</dbReference>
<evidence type="ECO:0000313" key="5">
    <source>
        <dbReference type="EMBL" id="KMY30817.1"/>
    </source>
</evidence>
<evidence type="ECO:0000256" key="1">
    <source>
        <dbReference type="ARBA" id="ARBA00022491"/>
    </source>
</evidence>
<dbReference type="PROSITE" id="PS50977">
    <property type="entry name" value="HTH_TETR_2"/>
    <property type="match status" value="1"/>
</dbReference>
<dbReference type="OrthoDB" id="2732116at2"/>
<evidence type="ECO:0000256" key="3">
    <source>
        <dbReference type="PROSITE-ProRule" id="PRU00335"/>
    </source>
</evidence>
<dbReference type="EMBL" id="LFXJ01000006">
    <property type="protein sequence ID" value="KMY30817.1"/>
    <property type="molecule type" value="Genomic_DNA"/>
</dbReference>